<dbReference type="EMBL" id="CP049863">
    <property type="protein sequence ID" value="QIK63165.1"/>
    <property type="molecule type" value="Genomic_DNA"/>
</dbReference>
<evidence type="ECO:0000313" key="2">
    <source>
        <dbReference type="Proteomes" id="UP000502677"/>
    </source>
</evidence>
<dbReference type="PANTHER" id="PTHR36529">
    <property type="entry name" value="SLL1095 PROTEIN"/>
    <property type="match status" value="1"/>
</dbReference>
<keyword evidence="2" id="KW-1185">Reference proteome</keyword>
<gene>
    <name evidence="1" type="ORF">G7068_08120</name>
</gene>
<protein>
    <submittedName>
        <fullName evidence="1">DUF2064 domain-containing protein</fullName>
    </submittedName>
</protein>
<dbReference type="InterPro" id="IPR018641">
    <property type="entry name" value="Trfase_1_rSAM/seldom-assoc"/>
</dbReference>
<evidence type="ECO:0000313" key="1">
    <source>
        <dbReference type="EMBL" id="QIK63165.1"/>
    </source>
</evidence>
<dbReference type="SUPFAM" id="SSF53448">
    <property type="entry name" value="Nucleotide-diphospho-sugar transferases"/>
    <property type="match status" value="1"/>
</dbReference>
<dbReference type="KEGG" id="lvi:G7068_08120"/>
<dbReference type="InterPro" id="IPR029044">
    <property type="entry name" value="Nucleotide-diphossugar_trans"/>
</dbReference>
<organism evidence="1 2">
    <name type="scientific">Leucobacter viscericola</name>
    <dbReference type="NCBI Taxonomy" id="2714935"/>
    <lineage>
        <taxon>Bacteria</taxon>
        <taxon>Bacillati</taxon>
        <taxon>Actinomycetota</taxon>
        <taxon>Actinomycetes</taxon>
        <taxon>Micrococcales</taxon>
        <taxon>Microbacteriaceae</taxon>
        <taxon>Leucobacter</taxon>
    </lineage>
</organism>
<dbReference type="PANTHER" id="PTHR36529:SF1">
    <property type="entry name" value="GLYCOSYLTRANSFERASE"/>
    <property type="match status" value="1"/>
</dbReference>
<accession>A0A6G7XF26</accession>
<reference evidence="1 2" key="1">
    <citation type="submission" date="2020-03" db="EMBL/GenBank/DDBJ databases">
        <title>Leucobacter sp. nov., isolated from beetles.</title>
        <authorList>
            <person name="Hyun D.-W."/>
            <person name="Bae J.-W."/>
        </authorList>
    </citation>
    <scope>NUCLEOTIDE SEQUENCE [LARGE SCALE GENOMIC DNA]</scope>
    <source>
        <strain evidence="1 2">HDW9C</strain>
    </source>
</reference>
<proteinExistence type="predicted"/>
<dbReference type="Pfam" id="PF09837">
    <property type="entry name" value="DUF2064"/>
    <property type="match status" value="1"/>
</dbReference>
<dbReference type="RefSeq" id="WP_166290967.1">
    <property type="nucleotide sequence ID" value="NZ_CP049863.1"/>
</dbReference>
<dbReference type="Gene3D" id="3.90.550.10">
    <property type="entry name" value="Spore Coat Polysaccharide Biosynthesis Protein SpsA, Chain A"/>
    <property type="match status" value="1"/>
</dbReference>
<name>A0A6G7XF26_9MICO</name>
<sequence>MTQVTVIVMAKECVRGHVKTRMHPPFSLEEAARIAQASLDDTMASLLQVDAHRVLCVQGLLAPVQGFTQIPQTTGGLDARIADVLDTVQGRVLLIGMDTPQLDTRLLQALAKGWPTNMDACFGAATDGGFWLLGLDAQERLEPRLEGGLTRGDLVRGVPMSQPDTGEQQRSRLSAAGLRILDLPELTDIDDAASLLQVSQHLAPGSHLLSVLSELETWTTLTRYLTSAAESVA</sequence>
<dbReference type="AlphaFoldDB" id="A0A6G7XF26"/>
<dbReference type="Proteomes" id="UP000502677">
    <property type="component" value="Chromosome"/>
</dbReference>